<dbReference type="Pfam" id="PF00589">
    <property type="entry name" value="Phage_integrase"/>
    <property type="match status" value="1"/>
</dbReference>
<evidence type="ECO:0000256" key="1">
    <source>
        <dbReference type="ARBA" id="ARBA00022829"/>
    </source>
</evidence>
<dbReference type="AlphaFoldDB" id="A0A5E4SA41"/>
<keyword evidence="4" id="KW-0233">DNA recombination</keyword>
<evidence type="ECO:0000313" key="7">
    <source>
        <dbReference type="Proteomes" id="UP000414233"/>
    </source>
</evidence>
<dbReference type="GO" id="GO:0015074">
    <property type="term" value="P:DNA integration"/>
    <property type="evidence" value="ECO:0007669"/>
    <property type="project" value="UniProtKB-KW"/>
</dbReference>
<name>A0A5E4SA41_9BURK</name>
<keyword evidence="3" id="KW-0238">DNA-binding</keyword>
<keyword evidence="1" id="KW-0159">Chromosome partition</keyword>
<feature type="domain" description="Tyr recombinase" evidence="5">
    <location>
        <begin position="168"/>
        <end position="361"/>
    </location>
</feature>
<dbReference type="InterPro" id="IPR013762">
    <property type="entry name" value="Integrase-like_cat_sf"/>
</dbReference>
<evidence type="ECO:0000256" key="3">
    <source>
        <dbReference type="ARBA" id="ARBA00023125"/>
    </source>
</evidence>
<protein>
    <submittedName>
        <fullName evidence="6">Integrase</fullName>
    </submittedName>
</protein>
<keyword evidence="2" id="KW-0229">DNA integration</keyword>
<keyword evidence="7" id="KW-1185">Reference proteome</keyword>
<dbReference type="RefSeq" id="WP_150695592.1">
    <property type="nucleotide sequence ID" value="NZ_CABPRZ010000002.1"/>
</dbReference>
<dbReference type="InterPro" id="IPR002104">
    <property type="entry name" value="Integrase_catalytic"/>
</dbReference>
<evidence type="ECO:0000256" key="4">
    <source>
        <dbReference type="ARBA" id="ARBA00023172"/>
    </source>
</evidence>
<dbReference type="EMBL" id="CABPRZ010000002">
    <property type="protein sequence ID" value="VVD72470.1"/>
    <property type="molecule type" value="Genomic_DNA"/>
</dbReference>
<dbReference type="SUPFAM" id="SSF56349">
    <property type="entry name" value="DNA breaking-rejoining enzymes"/>
    <property type="match status" value="1"/>
</dbReference>
<dbReference type="SUPFAM" id="SSF47823">
    <property type="entry name" value="lambda integrase-like, N-terminal domain"/>
    <property type="match status" value="1"/>
</dbReference>
<dbReference type="GO" id="GO:0006310">
    <property type="term" value="P:DNA recombination"/>
    <property type="evidence" value="ECO:0007669"/>
    <property type="project" value="UniProtKB-KW"/>
</dbReference>
<dbReference type="InterPro" id="IPR050090">
    <property type="entry name" value="Tyrosine_recombinase_XerCD"/>
</dbReference>
<evidence type="ECO:0000256" key="2">
    <source>
        <dbReference type="ARBA" id="ARBA00022908"/>
    </source>
</evidence>
<dbReference type="PROSITE" id="PS51898">
    <property type="entry name" value="TYR_RECOMBINASE"/>
    <property type="match status" value="1"/>
</dbReference>
<evidence type="ECO:0000313" key="6">
    <source>
        <dbReference type="EMBL" id="VVD72470.1"/>
    </source>
</evidence>
<gene>
    <name evidence="6" type="ORF">PTE30175_00639</name>
</gene>
<dbReference type="GO" id="GO:0003677">
    <property type="term" value="F:DNA binding"/>
    <property type="evidence" value="ECO:0007669"/>
    <property type="project" value="UniProtKB-KW"/>
</dbReference>
<dbReference type="CDD" id="cd00799">
    <property type="entry name" value="INT_Cre_C"/>
    <property type="match status" value="1"/>
</dbReference>
<dbReference type="InterPro" id="IPR010998">
    <property type="entry name" value="Integrase_recombinase_N"/>
</dbReference>
<proteinExistence type="predicted"/>
<dbReference type="Gene3D" id="1.10.443.10">
    <property type="entry name" value="Intergrase catalytic core"/>
    <property type="match status" value="1"/>
</dbReference>
<dbReference type="InterPro" id="IPR011010">
    <property type="entry name" value="DNA_brk_join_enz"/>
</dbReference>
<dbReference type="PANTHER" id="PTHR30349:SF81">
    <property type="entry name" value="TYROSINE RECOMBINASE XERC"/>
    <property type="match status" value="1"/>
</dbReference>
<reference evidence="6 7" key="1">
    <citation type="submission" date="2019-08" db="EMBL/GenBank/DDBJ databases">
        <authorList>
            <person name="Peeters C."/>
        </authorList>
    </citation>
    <scope>NUCLEOTIDE SEQUENCE [LARGE SCALE GENOMIC DNA]</scope>
    <source>
        <strain evidence="6 7">LMG 30175</strain>
    </source>
</reference>
<evidence type="ECO:0000259" key="5">
    <source>
        <dbReference type="PROSITE" id="PS51898"/>
    </source>
</evidence>
<dbReference type="GO" id="GO:0007059">
    <property type="term" value="P:chromosome segregation"/>
    <property type="evidence" value="ECO:0007669"/>
    <property type="project" value="UniProtKB-KW"/>
</dbReference>
<dbReference type="Gene3D" id="1.10.150.130">
    <property type="match status" value="1"/>
</dbReference>
<dbReference type="PANTHER" id="PTHR30349">
    <property type="entry name" value="PHAGE INTEGRASE-RELATED"/>
    <property type="match status" value="1"/>
</dbReference>
<dbReference type="OrthoDB" id="8630841at2"/>
<dbReference type="Proteomes" id="UP000414233">
    <property type="component" value="Unassembled WGS sequence"/>
</dbReference>
<sequence>MDRKIFGEIVAQTAENGVTAPLNPTTLDPAAEAAAAALAREGDSVNTRQSYRSALRYWAAWYGLRYRQPLLPPLSSAAIVQFIVDHAERTTPQGLATEMPAALDAALVALGMKARRGAPALATLRHRLAVIGKLHTVRGLANPCAEPAVRELMAKTRRAYAKRGVRPAKKAALTRDPLRQILATCDDSLRGKRDRALLLFAWASGGRRRSEVVRASFDTLRRTGDDAYVFTLTWSKTNQGGEARAENDKPIVGEAGAALTAWLAASKLTEGPLFRRIRRGGHVGEPLTEAAVRDIVRKRCAMAGLEGDYSAHSLRAGFVTEAARQQIPLAETMAMTGHTSVATVVGYFRGADISRSRAARLIDDEPS</sequence>
<accession>A0A5E4SA41</accession>
<organism evidence="6 7">
    <name type="scientific">Pandoraea terrae</name>
    <dbReference type="NCBI Taxonomy" id="1537710"/>
    <lineage>
        <taxon>Bacteria</taxon>
        <taxon>Pseudomonadati</taxon>
        <taxon>Pseudomonadota</taxon>
        <taxon>Betaproteobacteria</taxon>
        <taxon>Burkholderiales</taxon>
        <taxon>Burkholderiaceae</taxon>
        <taxon>Pandoraea</taxon>
    </lineage>
</organism>